<proteinExistence type="predicted"/>
<keyword evidence="1" id="KW-1185">Reference proteome</keyword>
<evidence type="ECO:0000313" key="2">
    <source>
        <dbReference type="WBParaSite" id="TMUE_1000004547.1"/>
    </source>
</evidence>
<protein>
    <submittedName>
        <fullName evidence="2">Uncharacterized protein</fullName>
    </submittedName>
</protein>
<sequence length="185" mass="20799">MTSTRMHIVRNDEKTEVATASSISRRLKSPKRTGDWIDDVITRPELRATTQQAHCQAAPLQQLPPTVTIEPFERDPNAQRITILRQLLTRRLRATIGPSLYGPNPILYDQTLADLRRLFGDPNLVIDAYVKNVGNNLCDLDDQPVFATLTNVFKKSSPYRVTFNVTCANFLNAKPGGPDQRSLII</sequence>
<reference evidence="2" key="1">
    <citation type="submission" date="2019-12" db="UniProtKB">
        <authorList>
            <consortium name="WormBaseParasite"/>
        </authorList>
    </citation>
    <scope>IDENTIFICATION</scope>
</reference>
<evidence type="ECO:0000313" key="1">
    <source>
        <dbReference type="Proteomes" id="UP000046395"/>
    </source>
</evidence>
<organism evidence="1 2">
    <name type="scientific">Trichuris muris</name>
    <name type="common">Mouse whipworm</name>
    <dbReference type="NCBI Taxonomy" id="70415"/>
    <lineage>
        <taxon>Eukaryota</taxon>
        <taxon>Metazoa</taxon>
        <taxon>Ecdysozoa</taxon>
        <taxon>Nematoda</taxon>
        <taxon>Enoplea</taxon>
        <taxon>Dorylaimia</taxon>
        <taxon>Trichinellida</taxon>
        <taxon>Trichuridae</taxon>
        <taxon>Trichuris</taxon>
    </lineage>
</organism>
<name>A0A5S6QC54_TRIMR</name>
<dbReference type="Proteomes" id="UP000046395">
    <property type="component" value="Unassembled WGS sequence"/>
</dbReference>
<accession>A0A5S6QC54</accession>
<dbReference type="WBParaSite" id="TMUE_1000004547.1">
    <property type="protein sequence ID" value="TMUE_1000004547.1"/>
    <property type="gene ID" value="WBGene00295219"/>
</dbReference>
<dbReference type="AlphaFoldDB" id="A0A5S6QC54"/>